<evidence type="ECO:0000259" key="12">
    <source>
        <dbReference type="Pfam" id="PF08577"/>
    </source>
</evidence>
<evidence type="ECO:0000313" key="15">
    <source>
        <dbReference type="Proteomes" id="UP000054097"/>
    </source>
</evidence>
<comment type="similarity">
    <text evidence="3">Belongs to the proteasome inhibitor PI31 family.</text>
</comment>
<accession>A0A0C2XK08</accession>
<keyword evidence="4" id="KW-0488">Methylation</keyword>
<dbReference type="GO" id="GO:0000502">
    <property type="term" value="C:proteasome complex"/>
    <property type="evidence" value="ECO:0007669"/>
    <property type="project" value="UniProtKB-KW"/>
</dbReference>
<keyword evidence="6" id="KW-0597">Phosphoprotein</keyword>
<evidence type="ECO:0000256" key="2">
    <source>
        <dbReference type="ARBA" id="ARBA00004496"/>
    </source>
</evidence>
<dbReference type="InterPro" id="IPR013886">
    <property type="entry name" value="PI31_Prot_C"/>
</dbReference>
<dbReference type="Pfam" id="PF08577">
    <property type="entry name" value="PI31_Prot_C"/>
    <property type="match status" value="1"/>
</dbReference>
<dbReference type="GO" id="GO:0043161">
    <property type="term" value="P:proteasome-mediated ubiquitin-dependent protein catabolic process"/>
    <property type="evidence" value="ECO:0007669"/>
    <property type="project" value="InterPro"/>
</dbReference>
<evidence type="ECO:0000256" key="11">
    <source>
        <dbReference type="SAM" id="MobiDB-lite"/>
    </source>
</evidence>
<feature type="region of interest" description="Disordered" evidence="11">
    <location>
        <begin position="288"/>
        <end position="356"/>
    </location>
</feature>
<keyword evidence="5" id="KW-0963">Cytoplasm</keyword>
<keyword evidence="15" id="KW-1185">Reference proteome</keyword>
<evidence type="ECO:0000256" key="1">
    <source>
        <dbReference type="ARBA" id="ARBA00004240"/>
    </source>
</evidence>
<dbReference type="PANTHER" id="PTHR13266:SF1">
    <property type="entry name" value="PROTEASOME INHIBITOR PI31 SUBUNIT"/>
    <property type="match status" value="1"/>
</dbReference>
<dbReference type="InterPro" id="IPR045128">
    <property type="entry name" value="PI31-like"/>
</dbReference>
<keyword evidence="7" id="KW-0256">Endoplasmic reticulum</keyword>
<comment type="function">
    <text evidence="10">Plays an important role in control of proteasome function. Inhibits the hydrolysis of protein and peptide substrates by the 20S proteasome. Also inhibits the activation of the proteasome by the proteasome regulatory proteins PA700 and PA28.</text>
</comment>
<reference evidence="15" key="2">
    <citation type="submission" date="2015-01" db="EMBL/GenBank/DDBJ databases">
        <title>Evolutionary Origins and Diversification of the Mycorrhizal Mutualists.</title>
        <authorList>
            <consortium name="DOE Joint Genome Institute"/>
            <consortium name="Mycorrhizal Genomics Consortium"/>
            <person name="Kohler A."/>
            <person name="Kuo A."/>
            <person name="Nagy L.G."/>
            <person name="Floudas D."/>
            <person name="Copeland A."/>
            <person name="Barry K.W."/>
            <person name="Cichocki N."/>
            <person name="Veneault-Fourrey C."/>
            <person name="LaButti K."/>
            <person name="Lindquist E.A."/>
            <person name="Lipzen A."/>
            <person name="Lundell T."/>
            <person name="Morin E."/>
            <person name="Murat C."/>
            <person name="Riley R."/>
            <person name="Ohm R."/>
            <person name="Sun H."/>
            <person name="Tunlid A."/>
            <person name="Henrissat B."/>
            <person name="Grigoriev I.V."/>
            <person name="Hibbett D.S."/>
            <person name="Martin F."/>
        </authorList>
    </citation>
    <scope>NUCLEOTIDE SEQUENCE [LARGE SCALE GENOMIC DNA]</scope>
    <source>
        <strain evidence="15">MAFF 305830</strain>
    </source>
</reference>
<dbReference type="AlphaFoldDB" id="A0A0C2XK08"/>
<evidence type="ECO:0000256" key="8">
    <source>
        <dbReference type="ARBA" id="ARBA00022942"/>
    </source>
</evidence>
<dbReference type="InterPro" id="IPR021625">
    <property type="entry name" value="PI31_Prot_N"/>
</dbReference>
<proteinExistence type="inferred from homology"/>
<dbReference type="OrthoDB" id="68090at2759"/>
<evidence type="ECO:0000259" key="13">
    <source>
        <dbReference type="Pfam" id="PF11566"/>
    </source>
</evidence>
<dbReference type="STRING" id="933852.A0A0C2XK08"/>
<evidence type="ECO:0000256" key="3">
    <source>
        <dbReference type="ARBA" id="ARBA00006405"/>
    </source>
</evidence>
<protein>
    <submittedName>
        <fullName evidence="14">Uncharacterized protein</fullName>
    </submittedName>
</protein>
<evidence type="ECO:0000313" key="14">
    <source>
        <dbReference type="EMBL" id="KIM29392.1"/>
    </source>
</evidence>
<feature type="compositionally biased region" description="Gly residues" evidence="11">
    <location>
        <begin position="299"/>
        <end position="330"/>
    </location>
</feature>
<dbReference type="HOGENOM" id="CLU_044125_0_0_1"/>
<dbReference type="PANTHER" id="PTHR13266">
    <property type="entry name" value="PROTEASOME INHIBITOR"/>
    <property type="match status" value="1"/>
</dbReference>
<sequence>MTKVTLEPSSILRYVPMVLPPDSVINAAPDALAALLHAVNQALGLQLVGVNENTDETVQVDGGVLPGNWNARSPDFTFRYRESSSNQVLLVKIMKLGSKTQIHGILEQREQTTSAEITTSEFVSPTFFQSQQATADSEPLVHGFVSSDRVAELITKYTKDVLTPLLPNLNYEPRLDERSSSPPPPSNERPDRSRLLDDRENREKQPPLHQPYELPNRQNNPLEVGRSDLDPIPNPFAGRSPIQPLNPGGGMYVGPGHPIFGGGQQPGAGGRPTGPWGGDGFLPPMGAPPGARFDPVGPFGRGGGGGFGGGMGGFPGGGPPGRGGPRGGPFSGEPDNDEFLPPRFGGGSNSHDNMYM</sequence>
<dbReference type="GO" id="GO:0004866">
    <property type="term" value="F:endopeptidase inhibitor activity"/>
    <property type="evidence" value="ECO:0007669"/>
    <property type="project" value="InterPro"/>
</dbReference>
<dbReference type="Pfam" id="PF11566">
    <property type="entry name" value="PI31_Prot_N"/>
    <property type="match status" value="1"/>
</dbReference>
<evidence type="ECO:0000256" key="5">
    <source>
        <dbReference type="ARBA" id="ARBA00022490"/>
    </source>
</evidence>
<keyword evidence="8" id="KW-0647">Proteasome</keyword>
<comment type="subcellular location">
    <subcellularLocation>
        <location evidence="2">Cytoplasm</location>
    </subcellularLocation>
    <subcellularLocation>
        <location evidence="1">Endoplasmic reticulum</location>
    </subcellularLocation>
</comment>
<organism evidence="14 15">
    <name type="scientific">Serendipita vermifera MAFF 305830</name>
    <dbReference type="NCBI Taxonomy" id="933852"/>
    <lineage>
        <taxon>Eukaryota</taxon>
        <taxon>Fungi</taxon>
        <taxon>Dikarya</taxon>
        <taxon>Basidiomycota</taxon>
        <taxon>Agaricomycotina</taxon>
        <taxon>Agaricomycetes</taxon>
        <taxon>Sebacinales</taxon>
        <taxon>Serendipitaceae</taxon>
        <taxon>Serendipita</taxon>
    </lineage>
</organism>
<evidence type="ECO:0000256" key="6">
    <source>
        <dbReference type="ARBA" id="ARBA00022553"/>
    </source>
</evidence>
<evidence type="ECO:0000256" key="4">
    <source>
        <dbReference type="ARBA" id="ARBA00022481"/>
    </source>
</evidence>
<dbReference type="GO" id="GO:0070628">
    <property type="term" value="F:proteasome binding"/>
    <property type="evidence" value="ECO:0007669"/>
    <property type="project" value="InterPro"/>
</dbReference>
<dbReference type="EMBL" id="KN824288">
    <property type="protein sequence ID" value="KIM29392.1"/>
    <property type="molecule type" value="Genomic_DNA"/>
</dbReference>
<gene>
    <name evidence="14" type="ORF">M408DRAFT_328671</name>
</gene>
<evidence type="ECO:0000256" key="7">
    <source>
        <dbReference type="ARBA" id="ARBA00022824"/>
    </source>
</evidence>
<dbReference type="GO" id="GO:0005783">
    <property type="term" value="C:endoplasmic reticulum"/>
    <property type="evidence" value="ECO:0007669"/>
    <property type="project" value="UniProtKB-SubCell"/>
</dbReference>
<dbReference type="Proteomes" id="UP000054097">
    <property type="component" value="Unassembled WGS sequence"/>
</dbReference>
<dbReference type="Gene3D" id="3.40.1000.30">
    <property type="match status" value="1"/>
</dbReference>
<feature type="compositionally biased region" description="Basic and acidic residues" evidence="11">
    <location>
        <begin position="188"/>
        <end position="206"/>
    </location>
</feature>
<feature type="region of interest" description="Disordered" evidence="11">
    <location>
        <begin position="172"/>
        <end position="240"/>
    </location>
</feature>
<name>A0A0C2XK08_SERVB</name>
<reference evidence="14 15" key="1">
    <citation type="submission" date="2014-04" db="EMBL/GenBank/DDBJ databases">
        <authorList>
            <consortium name="DOE Joint Genome Institute"/>
            <person name="Kuo A."/>
            <person name="Zuccaro A."/>
            <person name="Kohler A."/>
            <person name="Nagy L.G."/>
            <person name="Floudas D."/>
            <person name="Copeland A."/>
            <person name="Barry K.W."/>
            <person name="Cichocki N."/>
            <person name="Veneault-Fourrey C."/>
            <person name="LaButti K."/>
            <person name="Lindquist E.A."/>
            <person name="Lipzen A."/>
            <person name="Lundell T."/>
            <person name="Morin E."/>
            <person name="Murat C."/>
            <person name="Sun H."/>
            <person name="Tunlid A."/>
            <person name="Henrissat B."/>
            <person name="Grigoriev I.V."/>
            <person name="Hibbett D.S."/>
            <person name="Martin F."/>
            <person name="Nordberg H.P."/>
            <person name="Cantor M.N."/>
            <person name="Hua S.X."/>
        </authorList>
    </citation>
    <scope>NUCLEOTIDE SEQUENCE [LARGE SCALE GENOMIC DNA]</scope>
    <source>
        <strain evidence="14 15">MAFF 305830</strain>
    </source>
</reference>
<keyword evidence="9" id="KW-0007">Acetylation</keyword>
<feature type="domain" description="PI31 proteasome regulator C-terminal" evidence="12">
    <location>
        <begin position="224"/>
        <end position="298"/>
    </location>
</feature>
<evidence type="ECO:0000256" key="10">
    <source>
        <dbReference type="ARBA" id="ARBA00024805"/>
    </source>
</evidence>
<evidence type="ECO:0000256" key="9">
    <source>
        <dbReference type="ARBA" id="ARBA00022990"/>
    </source>
</evidence>
<feature type="domain" description="PI31 proteasome regulator N-terminal" evidence="13">
    <location>
        <begin position="25"/>
        <end position="170"/>
    </location>
</feature>